<proteinExistence type="predicted"/>
<evidence type="ECO:0000313" key="2">
    <source>
        <dbReference type="Proteomes" id="UP000886750"/>
    </source>
</evidence>
<reference evidence="1" key="2">
    <citation type="submission" date="2021-04" db="EMBL/GenBank/DDBJ databases">
        <authorList>
            <person name="Gilroy R."/>
        </authorList>
    </citation>
    <scope>NUCLEOTIDE SEQUENCE</scope>
    <source>
        <strain evidence="1">1345</strain>
    </source>
</reference>
<dbReference type="InterPro" id="IPR036866">
    <property type="entry name" value="RibonucZ/Hydroxyglut_hydro"/>
</dbReference>
<reference evidence="1" key="1">
    <citation type="journal article" date="2021" name="PeerJ">
        <title>Extensive microbial diversity within the chicken gut microbiome revealed by metagenomics and culture.</title>
        <authorList>
            <person name="Gilroy R."/>
            <person name="Ravi A."/>
            <person name="Getino M."/>
            <person name="Pursley I."/>
            <person name="Horton D.L."/>
            <person name="Alikhan N.F."/>
            <person name="Baker D."/>
            <person name="Gharbi K."/>
            <person name="Hall N."/>
            <person name="Watson M."/>
            <person name="Adriaenssens E.M."/>
            <person name="Foster-Nyarko E."/>
            <person name="Jarju S."/>
            <person name="Secka A."/>
            <person name="Antonio M."/>
            <person name="Oren A."/>
            <person name="Chaudhuri R.R."/>
            <person name="La Ragione R."/>
            <person name="Hildebrand F."/>
            <person name="Pallen M.J."/>
        </authorList>
    </citation>
    <scope>NUCLEOTIDE SEQUENCE</scope>
    <source>
        <strain evidence="1">1345</strain>
    </source>
</reference>
<dbReference type="Pfam" id="PF13483">
    <property type="entry name" value="Lactamase_B_3"/>
    <property type="match status" value="1"/>
</dbReference>
<evidence type="ECO:0000313" key="1">
    <source>
        <dbReference type="EMBL" id="HIY96405.1"/>
    </source>
</evidence>
<dbReference type="Gene3D" id="3.60.15.10">
    <property type="entry name" value="Ribonuclease Z/Hydroxyacylglutathione hydrolase-like"/>
    <property type="match status" value="1"/>
</dbReference>
<dbReference type="AlphaFoldDB" id="A0A9D2CRR7"/>
<comment type="caution">
    <text evidence="1">The sequence shown here is derived from an EMBL/GenBank/DDBJ whole genome shotgun (WGS) entry which is preliminary data.</text>
</comment>
<dbReference type="PANTHER" id="PTHR42967:SF1">
    <property type="entry name" value="MBL FOLD METALLO-HYDROLASE"/>
    <property type="match status" value="1"/>
</dbReference>
<sequence length="214" mass="23820">MKIKYFGHSCFLMETRRGTCILTDPYNGIGYPLPQVRADCVCCTHQHFDHNYVGGVDGVRQTISDAGEYVFEDVKITGIPAFHDEVNGAKRGRNIVYKFEADGVCVCHMGDIGQSPSEQLLGKIGRPDILLIPVGGTYTVDAAGALEYIGKIRPRVVVPMHYKTEDCTIDIAPADGFIRLCGEQNCEKLDCIDCTDLSVYERKIILLRRRNDGR</sequence>
<name>A0A9D2CRR7_9FIRM</name>
<dbReference type="Proteomes" id="UP000886750">
    <property type="component" value="Unassembled WGS sequence"/>
</dbReference>
<organism evidence="1 2">
    <name type="scientific">Candidatus Borkfalkia excrementigallinarum</name>
    <dbReference type="NCBI Taxonomy" id="2838506"/>
    <lineage>
        <taxon>Bacteria</taxon>
        <taxon>Bacillati</taxon>
        <taxon>Bacillota</taxon>
        <taxon>Clostridia</taxon>
        <taxon>Christensenellales</taxon>
        <taxon>Christensenellaceae</taxon>
        <taxon>Candidatus Borkfalkia</taxon>
    </lineage>
</organism>
<dbReference type="SUPFAM" id="SSF56281">
    <property type="entry name" value="Metallo-hydrolase/oxidoreductase"/>
    <property type="match status" value="1"/>
</dbReference>
<gene>
    <name evidence="1" type="ORF">H9729_01835</name>
</gene>
<protein>
    <submittedName>
        <fullName evidence="1">MBL fold metallo-hydrolase</fullName>
    </submittedName>
</protein>
<dbReference type="PANTHER" id="PTHR42967">
    <property type="entry name" value="METAL DEPENDENT HYDROLASE"/>
    <property type="match status" value="1"/>
</dbReference>
<accession>A0A9D2CRR7</accession>
<dbReference type="EMBL" id="DXCQ01000020">
    <property type="protein sequence ID" value="HIY96405.1"/>
    <property type="molecule type" value="Genomic_DNA"/>
</dbReference>